<feature type="compositionally biased region" description="Basic and acidic residues" evidence="1">
    <location>
        <begin position="1007"/>
        <end position="1021"/>
    </location>
</feature>
<dbReference type="OrthoDB" id="2382881at2759"/>
<dbReference type="GO" id="GO:0001164">
    <property type="term" value="F:RNA polymerase I core promoter sequence-specific DNA binding"/>
    <property type="evidence" value="ECO:0007669"/>
    <property type="project" value="TreeGrafter"/>
</dbReference>
<dbReference type="InterPro" id="IPR038801">
    <property type="entry name" value="TAF1C"/>
</dbReference>
<feature type="region of interest" description="Disordered" evidence="1">
    <location>
        <begin position="997"/>
        <end position="1021"/>
    </location>
</feature>
<dbReference type="InParanoid" id="A0A6J2QS60"/>
<dbReference type="InterPro" id="IPR036322">
    <property type="entry name" value="WD40_repeat_dom_sf"/>
</dbReference>
<sequence length="1021" mass="113463">MDYQFPQQLFPSFYNCGPPDSVLKHCAGNWGCYDQVRPQGSSGPLSSWTFTSRHQVRGETWRHTEPVPLPLLSPKNSFLWPLTPPDPLEFTQHMQNFFMDHCQDAFGCMSEILSENVNFNEGPRKKYRSDMIHIGKMKTFLDRLKLKTGPQPYLSRSLNMYSALLSDVLPAIPPGLMGSLLYEELTEQRDRMLFSEGATGGALAFVPFSQSSSDTQRGCLLYPRNQGLDCLNFHRVELQHHRGSSSCVDASSSEPFSFQLKGPVRQISSASLLDDCCVAVRSDRLCGVWRFSERNKPHLLQVVNTREVATCISVSPHVLGEVLVASESGAANLWTVGRGMQTVRKEDQNLYFNAKSSWRWCEFSAHPRVMLYADRTGVELTDIRVSPVSNHTMFRISKTPECRTGERLILSRYLGDVHPFQHLINTQYSAYIMDERFPCMPMLKWDHMMQSPPTFCHSFGGSASGSAGGGARTTKILLGSHSSQEITLLQYSGGRAEACSSRGPPQALLRPRDSLRHLPVQIPHRLDLATSRLSSPAAGLTCIQKRGGREAGGEECICILQLTEAGDIFYQFLEPEQPDTSPPPAAEDEPLPAAEDEPLPAAEDEPLPAAEDEPLPAAEDEPLPAAEDEPLPAAEDEPLPAAEDEPLPAAEDEPLPAAEDEPLPPPALIKTAKQLLPHSQMIISDTSSDEDIIGPSQSQTVQRSVAETPEREQQSSDSSSEDSESGGKAGIPKHLQLQVVVNDDPELEQVSGLEAGVEDGKEGKDNADGTEGPSGVEETASCPKLSDSALVTWKHWLQKLMQKSRKKNPRQHCRQHLTVKTTSLVHLSDDEARDWTEKERVEALRRDLRACMSKRSLLVHRADSASLRAPDVIMVPDVVDTEAWSDQLSRRLSLSWQGEEAWCAWWEDQLGMNKEKKLEALKTKRRREKEAKRASGQRLELSASFTSSISYQSEVSDFSDLTGWSSAASQGAWSDTEGKLSQFEGLTGEWDTKSFNTLHHANRHSSSHVDHHTSKCERRTR</sequence>
<dbReference type="GeneID" id="115016486"/>
<organism evidence="4 5">
    <name type="scientific">Cottoperca gobio</name>
    <name type="common">Frogmouth</name>
    <name type="synonym">Aphritis gobio</name>
    <dbReference type="NCBI Taxonomy" id="56716"/>
    <lineage>
        <taxon>Eukaryota</taxon>
        <taxon>Metazoa</taxon>
        <taxon>Chordata</taxon>
        <taxon>Craniata</taxon>
        <taxon>Vertebrata</taxon>
        <taxon>Euteleostomi</taxon>
        <taxon>Actinopterygii</taxon>
        <taxon>Neopterygii</taxon>
        <taxon>Teleostei</taxon>
        <taxon>Neoteleostei</taxon>
        <taxon>Acanthomorphata</taxon>
        <taxon>Eupercaria</taxon>
        <taxon>Perciformes</taxon>
        <taxon>Notothenioidei</taxon>
        <taxon>Bovichtidae</taxon>
        <taxon>Cottoperca</taxon>
    </lineage>
</organism>
<dbReference type="CTD" id="9013"/>
<dbReference type="InterPro" id="IPR049087">
    <property type="entry name" value="TAF1C_beta-prop"/>
</dbReference>
<accession>A0A6J2QS60</accession>
<gene>
    <name evidence="5" type="primary">taf1c</name>
</gene>
<dbReference type="Pfam" id="PF20642">
    <property type="entry name" value="TAF1C_HB"/>
    <property type="match status" value="2"/>
</dbReference>
<feature type="region of interest" description="Disordered" evidence="1">
    <location>
        <begin position="574"/>
        <end position="782"/>
    </location>
</feature>
<feature type="domain" description="TAF1C helical bundle" evidence="3">
    <location>
        <begin position="776"/>
        <end position="947"/>
    </location>
</feature>
<dbReference type="Pfam" id="PF20641">
    <property type="entry name" value="TAF1C_beta-prop"/>
    <property type="match status" value="1"/>
</dbReference>
<dbReference type="KEGG" id="cgob:115016486"/>
<dbReference type="PANTHER" id="PTHR15319:SF1">
    <property type="entry name" value="TATA BOX-BINDING PROTEIN-ASSOCIATED FACTOR RNA POLYMERASE I SUBUNIT C"/>
    <property type="match status" value="1"/>
</dbReference>
<dbReference type="RefSeq" id="XP_029300112.1">
    <property type="nucleotide sequence ID" value="XM_029444252.1"/>
</dbReference>
<evidence type="ECO:0000256" key="1">
    <source>
        <dbReference type="SAM" id="MobiDB-lite"/>
    </source>
</evidence>
<keyword evidence="4" id="KW-1185">Reference proteome</keyword>
<dbReference type="GO" id="GO:0001650">
    <property type="term" value="C:fibrillar center"/>
    <property type="evidence" value="ECO:0007669"/>
    <property type="project" value="TreeGrafter"/>
</dbReference>
<name>A0A6J2QS60_COTGO</name>
<reference evidence="5" key="1">
    <citation type="submission" date="2025-08" db="UniProtKB">
        <authorList>
            <consortium name="RefSeq"/>
        </authorList>
    </citation>
    <scope>IDENTIFICATION</scope>
</reference>
<evidence type="ECO:0000259" key="2">
    <source>
        <dbReference type="Pfam" id="PF20641"/>
    </source>
</evidence>
<feature type="domain" description="TAF1C helical bundle" evidence="3">
    <location>
        <begin position="531"/>
        <end position="589"/>
    </location>
</feature>
<feature type="compositionally biased region" description="Polar residues" evidence="1">
    <location>
        <begin position="695"/>
        <end position="705"/>
    </location>
</feature>
<feature type="compositionally biased region" description="Acidic residues" evidence="1">
    <location>
        <begin position="586"/>
        <end position="662"/>
    </location>
</feature>
<proteinExistence type="predicted"/>
<feature type="domain" description="TAF1C beta-propeller" evidence="2">
    <location>
        <begin position="278"/>
        <end position="415"/>
    </location>
</feature>
<dbReference type="SUPFAM" id="SSF50978">
    <property type="entry name" value="WD40 repeat-like"/>
    <property type="match status" value="1"/>
</dbReference>
<dbReference type="Proteomes" id="UP000504630">
    <property type="component" value="Chromosome 12"/>
</dbReference>
<dbReference type="InterPro" id="IPR049090">
    <property type="entry name" value="TAF1C_HB"/>
</dbReference>
<evidence type="ECO:0000313" key="5">
    <source>
        <dbReference type="RefSeq" id="XP_029300112.1"/>
    </source>
</evidence>
<protein>
    <submittedName>
        <fullName evidence="5">TATA box-binding protein-associated factor RNA polymerase I subunit C isoform X1</fullName>
    </submittedName>
</protein>
<dbReference type="PANTHER" id="PTHR15319">
    <property type="entry name" value="TATA BOX-BINDING PROTEIN ASSOCIATED FACTOR RNA POLYMERASE I SUBUNIT C"/>
    <property type="match status" value="1"/>
</dbReference>
<evidence type="ECO:0000313" key="4">
    <source>
        <dbReference type="Proteomes" id="UP000504630"/>
    </source>
</evidence>
<dbReference type="AlphaFoldDB" id="A0A6J2QS60"/>
<feature type="compositionally biased region" description="Basic and acidic residues" evidence="1">
    <location>
        <begin position="758"/>
        <end position="767"/>
    </location>
</feature>
<evidence type="ECO:0000259" key="3">
    <source>
        <dbReference type="Pfam" id="PF20642"/>
    </source>
</evidence>